<evidence type="ECO:0000313" key="2">
    <source>
        <dbReference type="EMBL" id="KAJ1088538.1"/>
    </source>
</evidence>
<name>A0AAV7LBR4_PLEWA</name>
<organism evidence="2 3">
    <name type="scientific">Pleurodeles waltl</name>
    <name type="common">Iberian ribbed newt</name>
    <dbReference type="NCBI Taxonomy" id="8319"/>
    <lineage>
        <taxon>Eukaryota</taxon>
        <taxon>Metazoa</taxon>
        <taxon>Chordata</taxon>
        <taxon>Craniata</taxon>
        <taxon>Vertebrata</taxon>
        <taxon>Euteleostomi</taxon>
        <taxon>Amphibia</taxon>
        <taxon>Batrachia</taxon>
        <taxon>Caudata</taxon>
        <taxon>Salamandroidea</taxon>
        <taxon>Salamandridae</taxon>
        <taxon>Pleurodelinae</taxon>
        <taxon>Pleurodeles</taxon>
    </lineage>
</organism>
<sequence>MKCSSLLAPDAAVVQVRNLQPAFVQGWATVKRRGACTLEEGCGHRLKLLAWVRVAGRIQNPDNTPTLCTASVFQGVRGRARDRGLSSSGNPCRQLWTRVGSHINDRPGGWVAGAPADTAAPALDSACGQPCGRIHVHNCSREACIDENCRASARFNLCTRGRPGGWAAVVSFRLVWTGAAPYLGPCVGGHIDDRPGAWAAGTPATGAIGGSTSTDPRVCAPAAAPALDAACGLPDGRIYIHNRSREACVDVNCRTSARFNKCTRGWPGGRAAVTLLRLVGTGAAPHCRPRFGAAVLDEAAPLPKQYSTDRGLLPHPTAHSSYHPLDKFQH</sequence>
<proteinExistence type="predicted"/>
<keyword evidence="3" id="KW-1185">Reference proteome</keyword>
<reference evidence="2" key="1">
    <citation type="journal article" date="2022" name="bioRxiv">
        <title>Sequencing and chromosome-scale assembly of the giantPleurodeles waltlgenome.</title>
        <authorList>
            <person name="Brown T."/>
            <person name="Elewa A."/>
            <person name="Iarovenko S."/>
            <person name="Subramanian E."/>
            <person name="Araus A.J."/>
            <person name="Petzold A."/>
            <person name="Susuki M."/>
            <person name="Suzuki K.-i.T."/>
            <person name="Hayashi T."/>
            <person name="Toyoda A."/>
            <person name="Oliveira C."/>
            <person name="Osipova E."/>
            <person name="Leigh N.D."/>
            <person name="Simon A."/>
            <person name="Yun M.H."/>
        </authorList>
    </citation>
    <scope>NUCLEOTIDE SEQUENCE</scope>
    <source>
        <strain evidence="2">20211129_DDA</strain>
        <tissue evidence="2">Liver</tissue>
    </source>
</reference>
<dbReference type="EMBL" id="JANPWB010000015">
    <property type="protein sequence ID" value="KAJ1088538.1"/>
    <property type="molecule type" value="Genomic_DNA"/>
</dbReference>
<protein>
    <submittedName>
        <fullName evidence="2">Uncharacterized protein</fullName>
    </submittedName>
</protein>
<accession>A0AAV7LBR4</accession>
<gene>
    <name evidence="2" type="ORF">NDU88_001695</name>
</gene>
<evidence type="ECO:0000313" key="3">
    <source>
        <dbReference type="Proteomes" id="UP001066276"/>
    </source>
</evidence>
<dbReference type="Proteomes" id="UP001066276">
    <property type="component" value="Chromosome 11"/>
</dbReference>
<feature type="region of interest" description="Disordered" evidence="1">
    <location>
        <begin position="307"/>
        <end position="330"/>
    </location>
</feature>
<comment type="caution">
    <text evidence="2">The sequence shown here is derived from an EMBL/GenBank/DDBJ whole genome shotgun (WGS) entry which is preliminary data.</text>
</comment>
<evidence type="ECO:0000256" key="1">
    <source>
        <dbReference type="SAM" id="MobiDB-lite"/>
    </source>
</evidence>
<dbReference type="AlphaFoldDB" id="A0AAV7LBR4"/>